<dbReference type="Pfam" id="PF04290">
    <property type="entry name" value="DctQ"/>
    <property type="match status" value="1"/>
</dbReference>
<gene>
    <name evidence="12" type="ORF">PM02_12705</name>
</gene>
<feature type="transmembrane region" description="Helical" evidence="9">
    <location>
        <begin position="789"/>
        <end position="810"/>
    </location>
</feature>
<feature type="transmembrane region" description="Helical" evidence="9">
    <location>
        <begin position="263"/>
        <end position="284"/>
    </location>
</feature>
<feature type="transmembrane region" description="Helical" evidence="9">
    <location>
        <begin position="539"/>
        <end position="557"/>
    </location>
</feature>
<dbReference type="AlphaFoldDB" id="A0A061STC2"/>
<evidence type="ECO:0000256" key="3">
    <source>
        <dbReference type="ARBA" id="ARBA00022475"/>
    </source>
</evidence>
<feature type="transmembrane region" description="Helical" evidence="9">
    <location>
        <begin position="181"/>
        <end position="202"/>
    </location>
</feature>
<proteinExistence type="predicted"/>
<evidence type="ECO:0000256" key="5">
    <source>
        <dbReference type="ARBA" id="ARBA00022692"/>
    </source>
</evidence>
<feature type="transmembrane region" description="Helical" evidence="9">
    <location>
        <begin position="630"/>
        <end position="648"/>
    </location>
</feature>
<dbReference type="Pfam" id="PF06808">
    <property type="entry name" value="DctM"/>
    <property type="match status" value="1"/>
</dbReference>
<keyword evidence="2 8" id="KW-0813">Transport</keyword>
<feature type="transmembrane region" description="Helical" evidence="9">
    <location>
        <begin position="724"/>
        <end position="744"/>
    </location>
</feature>
<evidence type="ECO:0000313" key="13">
    <source>
        <dbReference type="Proteomes" id="UP000027337"/>
    </source>
</evidence>
<feature type="transmembrane region" description="Helical" evidence="9">
    <location>
        <begin position="325"/>
        <end position="348"/>
    </location>
</feature>
<feature type="transmembrane region" description="Helical" evidence="9">
    <location>
        <begin position="750"/>
        <end position="777"/>
    </location>
</feature>
<protein>
    <submittedName>
        <fullName evidence="12">Mannitol transporter</fullName>
    </submittedName>
</protein>
<dbReference type="GO" id="GO:0005886">
    <property type="term" value="C:plasma membrane"/>
    <property type="evidence" value="ECO:0007669"/>
    <property type="project" value="UniProtKB-SubCell"/>
</dbReference>
<evidence type="ECO:0000259" key="11">
    <source>
        <dbReference type="Pfam" id="PF06808"/>
    </source>
</evidence>
<dbReference type="eggNOG" id="COG4665">
    <property type="taxonomic scope" value="Bacteria"/>
</dbReference>
<feature type="transmembrane region" description="Helical" evidence="9">
    <location>
        <begin position="660"/>
        <end position="679"/>
    </location>
</feature>
<keyword evidence="3" id="KW-1003">Cell membrane</keyword>
<feature type="domain" description="Tripartite ATP-independent periplasmic transporters DctQ component" evidence="10">
    <location>
        <begin position="63"/>
        <end position="212"/>
    </location>
</feature>
<feature type="domain" description="TRAP C4-dicarboxylate transport system permease DctM subunit" evidence="11">
    <location>
        <begin position="274"/>
        <end position="813"/>
    </location>
</feature>
<evidence type="ECO:0000256" key="6">
    <source>
        <dbReference type="ARBA" id="ARBA00022989"/>
    </source>
</evidence>
<feature type="transmembrane region" description="Helical" evidence="9">
    <location>
        <begin position="222"/>
        <end position="243"/>
    </location>
</feature>
<dbReference type="RefSeq" id="WP_037908966.1">
    <property type="nucleotide sequence ID" value="NZ_JEMU01000010.1"/>
</dbReference>
<keyword evidence="6 9" id="KW-1133">Transmembrane helix</keyword>
<dbReference type="PANTHER" id="PTHR33362">
    <property type="entry name" value="SIALIC ACID TRAP TRANSPORTER PERMEASE PROTEIN SIAT-RELATED"/>
    <property type="match status" value="1"/>
</dbReference>
<keyword evidence="5 9" id="KW-0812">Transmembrane</keyword>
<accession>A0A061STC2</accession>
<dbReference type="GO" id="GO:0022857">
    <property type="term" value="F:transmembrane transporter activity"/>
    <property type="evidence" value="ECO:0007669"/>
    <property type="project" value="UniProtKB-UniRule"/>
</dbReference>
<evidence type="ECO:0000256" key="9">
    <source>
        <dbReference type="SAM" id="Phobius"/>
    </source>
</evidence>
<comment type="caution">
    <text evidence="12">The sequence shown here is derived from an EMBL/GenBank/DDBJ whole genome shotgun (WGS) entry which is preliminary data.</text>
</comment>
<feature type="transmembrane region" description="Helical" evidence="9">
    <location>
        <begin position="602"/>
        <end position="624"/>
    </location>
</feature>
<comment type="function">
    <text evidence="8">Part of the tripartite ATP-independent periplasmic (TRAP) transport system.</text>
</comment>
<reference evidence="12 13" key="1">
    <citation type="journal article" date="2014" name="Genome Announc.">
        <title>Draft Genome Sequences of Two Isolates of the Roseobacter Group, Sulfitobacter sp. Strains 3SOLIMAR09 and 1FIGIMAR09, from Harbors of Mallorca Island (Mediterranean Sea).</title>
        <authorList>
            <person name="Mas-Llado M."/>
            <person name="Pina-Villalonga J.M."/>
            <person name="Brunet-Galmes I."/>
            <person name="Nogales B."/>
            <person name="Bosch R."/>
        </authorList>
    </citation>
    <scope>NUCLEOTIDE SEQUENCE [LARGE SCALE GENOMIC DNA]</scope>
    <source>
        <strain evidence="12 13">1FIGIMAR09</strain>
    </source>
</reference>
<sequence>MAADEVNPDELEIADELIAERRAEEPGETPEDMTAWQRPITAAIDVLNYRAGQLIALLMVPLIVVVVFEVISRNSFSILQNAGFEDLARSLGLGPTLWVYDTSRMLAGVLFMAAAGYGLMRGVHIRADFLYRNWTDKTQATVDATLYLLFFMPSMIFFTIVASEFWWLAFSRGETMQIDSAWGPLLWPARLAMPVGGLLLALQGIPEIFRAFHKMGKEREKWFLRAMPIYLVALIWLILAIFTPELVPGGEWFTDLMKAKPNLSKPTIGLIMLGAMLFVIFIGFPISFTLIFLAFVFGIWGANFKLTTLLMTLNTNSTMLNDQLMAVPLFVLMGIVMESAGLMERLFASIQMIMARVRGALFIAVLIVSTIFAAATGIVGASVTLLGIMAGATMSRSGYNVQLAAGTITAGGTLGILIPPSIMLIVMGPVLEVSTLDLFRGAFIPGALLASLYLIYTLGRCWLNPELGPILAEEDQPDTSNFYGAEVALICLGVLTVCRVFGLSLGGAFGGTIPFAGLIVLGVTLAAAYGAYRKLSTLRLVLPIAVAFHLYMVFANVSADGGLPIWSIILAAFILLLAYLGRVIYRAESVDSFYFSDLWDEFFAGLMPPTILISFALGSILLGLATPAEAAAMGAFGAILLSIGYRKFTIPSFFDSLIKALEITVLIMFLVAASNFFGAEFSALGTPKMMTELLLGLDLSPYLILIIVMALIFLLGWPLEWVPIVLIVVPILLPTVEVLDIYGLERYDLMVWFGILVAVNLQTAWLSPPVALSAYFLKGVVPNWDLKDIYLGMMQFMLVQLLGLVLLFLFPQLVLWLPAVMSGN</sequence>
<feature type="transmembrane region" description="Helical" evidence="9">
    <location>
        <begin position="105"/>
        <end position="123"/>
    </location>
</feature>
<dbReference type="InterPro" id="IPR004681">
    <property type="entry name" value="TRAP_DctM"/>
</dbReference>
<dbReference type="STRING" id="83219.PM02_12705"/>
<dbReference type="InterPro" id="IPR055348">
    <property type="entry name" value="DctQ"/>
</dbReference>
<evidence type="ECO:0000313" key="12">
    <source>
        <dbReference type="EMBL" id="KAJ02634.1"/>
    </source>
</evidence>
<evidence type="ECO:0000256" key="7">
    <source>
        <dbReference type="ARBA" id="ARBA00023136"/>
    </source>
</evidence>
<dbReference type="Proteomes" id="UP000027337">
    <property type="component" value="Unassembled WGS sequence"/>
</dbReference>
<evidence type="ECO:0000256" key="8">
    <source>
        <dbReference type="RuleBase" id="RU369079"/>
    </source>
</evidence>
<feature type="transmembrane region" description="Helical" evidence="9">
    <location>
        <begin position="699"/>
        <end position="717"/>
    </location>
</feature>
<feature type="transmembrane region" description="Helical" evidence="9">
    <location>
        <begin position="403"/>
        <end position="426"/>
    </location>
</feature>
<dbReference type="InterPro" id="IPR010656">
    <property type="entry name" value="DctM"/>
</dbReference>
<name>A0A061STC2_9RHOB</name>
<evidence type="ECO:0000256" key="1">
    <source>
        <dbReference type="ARBA" id="ARBA00004429"/>
    </source>
</evidence>
<evidence type="ECO:0000256" key="4">
    <source>
        <dbReference type="ARBA" id="ARBA00022519"/>
    </source>
</evidence>
<feature type="transmembrane region" description="Helical" evidence="9">
    <location>
        <begin position="144"/>
        <end position="169"/>
    </location>
</feature>
<dbReference type="eggNOG" id="COG4664">
    <property type="taxonomic scope" value="Bacteria"/>
</dbReference>
<keyword evidence="7 9" id="KW-0472">Membrane</keyword>
<dbReference type="PANTHER" id="PTHR33362:SF7">
    <property type="entry name" value="SLL1103 PROTEIN"/>
    <property type="match status" value="1"/>
</dbReference>
<feature type="transmembrane region" description="Helical" evidence="9">
    <location>
        <begin position="360"/>
        <end position="391"/>
    </location>
</feature>
<comment type="subcellular location">
    <subcellularLocation>
        <location evidence="1 8">Cell inner membrane</location>
        <topology evidence="1 8">Multi-pass membrane protein</topology>
    </subcellularLocation>
</comment>
<organism evidence="12 13">
    <name type="scientific">Sulfitobacter mediterraneus</name>
    <dbReference type="NCBI Taxonomy" id="83219"/>
    <lineage>
        <taxon>Bacteria</taxon>
        <taxon>Pseudomonadati</taxon>
        <taxon>Pseudomonadota</taxon>
        <taxon>Alphaproteobacteria</taxon>
        <taxon>Rhodobacterales</taxon>
        <taxon>Roseobacteraceae</taxon>
        <taxon>Sulfitobacter</taxon>
    </lineage>
</organism>
<feature type="transmembrane region" description="Helical" evidence="9">
    <location>
        <begin position="291"/>
        <end position="313"/>
    </location>
</feature>
<evidence type="ECO:0000256" key="2">
    <source>
        <dbReference type="ARBA" id="ARBA00022448"/>
    </source>
</evidence>
<keyword evidence="13" id="KW-1185">Reference proteome</keyword>
<feature type="transmembrane region" description="Helical" evidence="9">
    <location>
        <begin position="563"/>
        <end position="581"/>
    </location>
</feature>
<feature type="transmembrane region" description="Helical" evidence="9">
    <location>
        <begin position="54"/>
        <end position="71"/>
    </location>
</feature>
<feature type="transmembrane region" description="Helical" evidence="9">
    <location>
        <begin position="513"/>
        <end position="532"/>
    </location>
</feature>
<dbReference type="EMBL" id="JEMU01000010">
    <property type="protein sequence ID" value="KAJ02634.1"/>
    <property type="molecule type" value="Genomic_DNA"/>
</dbReference>
<keyword evidence="4 8" id="KW-0997">Cell inner membrane</keyword>
<feature type="transmembrane region" description="Helical" evidence="9">
    <location>
        <begin position="438"/>
        <end position="456"/>
    </location>
</feature>
<evidence type="ECO:0000259" key="10">
    <source>
        <dbReference type="Pfam" id="PF04290"/>
    </source>
</evidence>